<dbReference type="EMBL" id="KN832983">
    <property type="protein sequence ID" value="KIM85965.1"/>
    <property type="molecule type" value="Genomic_DNA"/>
</dbReference>
<gene>
    <name evidence="2" type="ORF">PILCRDRAFT_816514</name>
</gene>
<feature type="domain" description="Aminotransferase class V" evidence="1">
    <location>
        <begin position="20"/>
        <end position="414"/>
    </location>
</feature>
<evidence type="ECO:0000313" key="3">
    <source>
        <dbReference type="Proteomes" id="UP000054166"/>
    </source>
</evidence>
<dbReference type="Pfam" id="PF00266">
    <property type="entry name" value="Aminotran_5"/>
    <property type="match status" value="1"/>
</dbReference>
<dbReference type="STRING" id="765440.A0A0C3FPD8"/>
<proteinExistence type="predicted"/>
<dbReference type="Gene3D" id="3.90.1150.10">
    <property type="entry name" value="Aspartate Aminotransferase, domain 1"/>
    <property type="match status" value="1"/>
</dbReference>
<evidence type="ECO:0000259" key="1">
    <source>
        <dbReference type="Pfam" id="PF00266"/>
    </source>
</evidence>
<dbReference type="SUPFAM" id="SSF53383">
    <property type="entry name" value="PLP-dependent transferases"/>
    <property type="match status" value="1"/>
</dbReference>
<dbReference type="InterPro" id="IPR015422">
    <property type="entry name" value="PyrdxlP-dep_Trfase_small"/>
</dbReference>
<dbReference type="Proteomes" id="UP000054166">
    <property type="component" value="Unassembled WGS sequence"/>
</dbReference>
<name>A0A0C3FPD8_PILCF</name>
<dbReference type="InterPro" id="IPR015424">
    <property type="entry name" value="PyrdxlP-dep_Trfase"/>
</dbReference>
<accession>A0A0C3FPD8</accession>
<dbReference type="InterPro" id="IPR000192">
    <property type="entry name" value="Aminotrans_V_dom"/>
</dbReference>
<dbReference type="InParanoid" id="A0A0C3FPD8"/>
<keyword evidence="3" id="KW-1185">Reference proteome</keyword>
<sequence>MSLDIDKVRSHFPSLASGYIFADNAGGSQVISDVISRISDYLINTNVQLGADYSVGQKSTRRVADGAVTAKELFNASSVDEVAMGASSTLLMDHLTRAMESDVNEGDEFIITGEHESNVGPWKKLAARKGAVIKYWNPKPTLPVNPYSVALAIPDLLPLISFRTRIVAFTACSNILGSIIPVEEVVKAIRERAAKEGTKKLEICVDCVAYAPHRKIDVQKWDVDYCYFSFYKVYGPHVSVLYARAASLHPLTSLVHHFLKVDTLPYKLQPGGPGYEIAYATTAVVPYLLSLSPSNANSLDASFEAIAIHEQQLLKVLLGFLTDPEQVERGVRVVGDEKVGMSRVPTVSFVVTGQRAMKSKDIVKVFDAKDGVGIRYGHFYAYTLIDTLSPKLDVNDGVVRISLVHYNTVDEVERIVDILKEALA</sequence>
<dbReference type="PANTHER" id="PTHR43586">
    <property type="entry name" value="CYSTEINE DESULFURASE"/>
    <property type="match status" value="1"/>
</dbReference>
<organism evidence="2 3">
    <name type="scientific">Piloderma croceum (strain F 1598)</name>
    <dbReference type="NCBI Taxonomy" id="765440"/>
    <lineage>
        <taxon>Eukaryota</taxon>
        <taxon>Fungi</taxon>
        <taxon>Dikarya</taxon>
        <taxon>Basidiomycota</taxon>
        <taxon>Agaricomycotina</taxon>
        <taxon>Agaricomycetes</taxon>
        <taxon>Agaricomycetidae</taxon>
        <taxon>Atheliales</taxon>
        <taxon>Atheliaceae</taxon>
        <taxon>Piloderma</taxon>
    </lineage>
</organism>
<dbReference type="Gene3D" id="3.40.640.10">
    <property type="entry name" value="Type I PLP-dependent aspartate aminotransferase-like (Major domain)"/>
    <property type="match status" value="1"/>
</dbReference>
<dbReference type="InterPro" id="IPR015421">
    <property type="entry name" value="PyrdxlP-dep_Trfase_major"/>
</dbReference>
<evidence type="ECO:0000313" key="2">
    <source>
        <dbReference type="EMBL" id="KIM85965.1"/>
    </source>
</evidence>
<dbReference type="PANTHER" id="PTHR43586:SF21">
    <property type="entry name" value="PYRIDOXAL PHOSPHATE (PLP)-DEPENDENT ASPARTATE AMINOTRANSFERASE SUPERFAMILY"/>
    <property type="match status" value="1"/>
</dbReference>
<dbReference type="OrthoDB" id="420046at2759"/>
<reference evidence="2 3" key="1">
    <citation type="submission" date="2014-04" db="EMBL/GenBank/DDBJ databases">
        <authorList>
            <consortium name="DOE Joint Genome Institute"/>
            <person name="Kuo A."/>
            <person name="Tarkka M."/>
            <person name="Buscot F."/>
            <person name="Kohler A."/>
            <person name="Nagy L.G."/>
            <person name="Floudas D."/>
            <person name="Copeland A."/>
            <person name="Barry K.W."/>
            <person name="Cichocki N."/>
            <person name="Veneault-Fourrey C."/>
            <person name="LaButti K."/>
            <person name="Lindquist E.A."/>
            <person name="Lipzen A."/>
            <person name="Lundell T."/>
            <person name="Morin E."/>
            <person name="Murat C."/>
            <person name="Sun H."/>
            <person name="Tunlid A."/>
            <person name="Henrissat B."/>
            <person name="Grigoriev I.V."/>
            <person name="Hibbett D.S."/>
            <person name="Martin F."/>
            <person name="Nordberg H.P."/>
            <person name="Cantor M.N."/>
            <person name="Hua S.X."/>
        </authorList>
    </citation>
    <scope>NUCLEOTIDE SEQUENCE [LARGE SCALE GENOMIC DNA]</scope>
    <source>
        <strain evidence="2 3">F 1598</strain>
    </source>
</reference>
<dbReference type="HOGENOM" id="CLU_003433_2_2_1"/>
<protein>
    <recommendedName>
        <fullName evidence="1">Aminotransferase class V domain-containing protein</fullName>
    </recommendedName>
</protein>
<dbReference type="AlphaFoldDB" id="A0A0C3FPD8"/>
<reference evidence="3" key="2">
    <citation type="submission" date="2015-01" db="EMBL/GenBank/DDBJ databases">
        <title>Evolutionary Origins and Diversification of the Mycorrhizal Mutualists.</title>
        <authorList>
            <consortium name="DOE Joint Genome Institute"/>
            <consortium name="Mycorrhizal Genomics Consortium"/>
            <person name="Kohler A."/>
            <person name="Kuo A."/>
            <person name="Nagy L.G."/>
            <person name="Floudas D."/>
            <person name="Copeland A."/>
            <person name="Barry K.W."/>
            <person name="Cichocki N."/>
            <person name="Veneault-Fourrey C."/>
            <person name="LaButti K."/>
            <person name="Lindquist E.A."/>
            <person name="Lipzen A."/>
            <person name="Lundell T."/>
            <person name="Morin E."/>
            <person name="Murat C."/>
            <person name="Riley R."/>
            <person name="Ohm R."/>
            <person name="Sun H."/>
            <person name="Tunlid A."/>
            <person name="Henrissat B."/>
            <person name="Grigoriev I.V."/>
            <person name="Hibbett D.S."/>
            <person name="Martin F."/>
        </authorList>
    </citation>
    <scope>NUCLEOTIDE SEQUENCE [LARGE SCALE GENOMIC DNA]</scope>
    <source>
        <strain evidence="3">F 1598</strain>
    </source>
</reference>